<dbReference type="Proteomes" id="UP000631300">
    <property type="component" value="Unassembled WGS sequence"/>
</dbReference>
<evidence type="ECO:0000256" key="1">
    <source>
        <dbReference type="SAM" id="MobiDB-lite"/>
    </source>
</evidence>
<reference evidence="2" key="1">
    <citation type="journal article" date="2014" name="Int. J. Syst. Evol. Microbiol.">
        <title>Complete genome sequence of Corynebacterium casei LMG S-19264T (=DSM 44701T), isolated from a smear-ripened cheese.</title>
        <authorList>
            <consortium name="US DOE Joint Genome Institute (JGI-PGF)"/>
            <person name="Walter F."/>
            <person name="Albersmeier A."/>
            <person name="Kalinowski J."/>
            <person name="Ruckert C."/>
        </authorList>
    </citation>
    <scope>NUCLEOTIDE SEQUENCE</scope>
    <source>
        <strain evidence="2">KCTC 22164</strain>
    </source>
</reference>
<feature type="compositionally biased region" description="Basic and acidic residues" evidence="1">
    <location>
        <begin position="58"/>
        <end position="70"/>
    </location>
</feature>
<dbReference type="EMBL" id="BMXP01000002">
    <property type="protein sequence ID" value="GGW78616.1"/>
    <property type="molecule type" value="Genomic_DNA"/>
</dbReference>
<evidence type="ECO:0000313" key="3">
    <source>
        <dbReference type="Proteomes" id="UP000631300"/>
    </source>
</evidence>
<proteinExistence type="predicted"/>
<comment type="caution">
    <text evidence="2">The sequence shown here is derived from an EMBL/GenBank/DDBJ whole genome shotgun (WGS) entry which is preliminary data.</text>
</comment>
<sequence length="188" mass="19951">MSARLMAPVAVIPPTPATVKTVPDDSPSDQTAQVSASQLEPRNAEKDEPTTQAASKPVRTEPVSDSKRAATDIPKNSDAALITPSIDTRQALDAYMSSHHQRALHQDSVDAATAFRQSKRTVVISDPRKGAQQDPQSATPAPLRVNCASELNATLALLSGFAGGTLRCSELGDIAPHIEKRIKAHTTK</sequence>
<organism evidence="2 3">
    <name type="scientific">Alteromonas halophila</name>
    <dbReference type="NCBI Taxonomy" id="516698"/>
    <lineage>
        <taxon>Bacteria</taxon>
        <taxon>Pseudomonadati</taxon>
        <taxon>Pseudomonadota</taxon>
        <taxon>Gammaproteobacteria</taxon>
        <taxon>Alteromonadales</taxon>
        <taxon>Alteromonadaceae</taxon>
        <taxon>Alteromonas/Salinimonas group</taxon>
        <taxon>Alteromonas</taxon>
    </lineage>
</organism>
<feature type="compositionally biased region" description="Polar residues" evidence="1">
    <location>
        <begin position="28"/>
        <end position="40"/>
    </location>
</feature>
<name>A0A918JGB9_9ALTE</name>
<accession>A0A918JGB9</accession>
<protein>
    <submittedName>
        <fullName evidence="2">Uncharacterized protein</fullName>
    </submittedName>
</protein>
<feature type="region of interest" description="Disordered" evidence="1">
    <location>
        <begin position="1"/>
        <end position="84"/>
    </location>
</feature>
<keyword evidence="3" id="KW-1185">Reference proteome</keyword>
<evidence type="ECO:0000313" key="2">
    <source>
        <dbReference type="EMBL" id="GGW78616.1"/>
    </source>
</evidence>
<dbReference type="AlphaFoldDB" id="A0A918JGB9"/>
<gene>
    <name evidence="2" type="ORF">GCM10007391_09060</name>
</gene>
<reference evidence="2" key="2">
    <citation type="submission" date="2020-09" db="EMBL/GenBank/DDBJ databases">
        <authorList>
            <person name="Sun Q."/>
            <person name="Kim S."/>
        </authorList>
    </citation>
    <scope>NUCLEOTIDE SEQUENCE</scope>
    <source>
        <strain evidence="2">KCTC 22164</strain>
    </source>
</reference>